<name>A0A0W0UIP4_9GAMM</name>
<reference evidence="1 3" key="1">
    <citation type="submission" date="2015-11" db="EMBL/GenBank/DDBJ databases">
        <title>Genomic analysis of 38 Legionella species identifies large and diverse effector repertoires.</title>
        <authorList>
            <person name="Burstein D."/>
            <person name="Amaro F."/>
            <person name="Zusman T."/>
            <person name="Lifshitz Z."/>
            <person name="Cohen O."/>
            <person name="Gilbert J.A."/>
            <person name="Pupko T."/>
            <person name="Shuman H.A."/>
            <person name="Segal G."/>
        </authorList>
    </citation>
    <scope>NUCLEOTIDE SEQUENCE [LARGE SCALE GENOMIC DNA]</scope>
    <source>
        <strain evidence="1 3">JA-26-G1-E2</strain>
    </source>
</reference>
<dbReference type="EMBL" id="LNYG01000013">
    <property type="protein sequence ID" value="KTD07762.1"/>
    <property type="molecule type" value="Genomic_DNA"/>
</dbReference>
<protein>
    <submittedName>
        <fullName evidence="1">Uncharacterized protein</fullName>
    </submittedName>
</protein>
<dbReference type="OrthoDB" id="9906544at2"/>
<keyword evidence="4" id="KW-1185">Reference proteome</keyword>
<dbReference type="Proteomes" id="UP000093336">
    <property type="component" value="Unassembled WGS sequence"/>
</dbReference>
<dbReference type="EMBL" id="LYOZ01000001">
    <property type="protein sequence ID" value="OCH99495.1"/>
    <property type="molecule type" value="Genomic_DNA"/>
</dbReference>
<evidence type="ECO:0000313" key="1">
    <source>
        <dbReference type="EMBL" id="KTD07762.1"/>
    </source>
</evidence>
<organism evidence="1 3">
    <name type="scientific">Legionella jamestowniensis</name>
    <dbReference type="NCBI Taxonomy" id="455"/>
    <lineage>
        <taxon>Bacteria</taxon>
        <taxon>Pseudomonadati</taxon>
        <taxon>Pseudomonadota</taxon>
        <taxon>Gammaproteobacteria</taxon>
        <taxon>Legionellales</taxon>
        <taxon>Legionellaceae</taxon>
        <taxon>Legionella</taxon>
    </lineage>
</organism>
<dbReference type="AlphaFoldDB" id="A0A0W0UIP4"/>
<evidence type="ECO:0000313" key="4">
    <source>
        <dbReference type="Proteomes" id="UP000093336"/>
    </source>
</evidence>
<accession>A0A0W0UIP4</accession>
<comment type="caution">
    <text evidence="1">The sequence shown here is derived from an EMBL/GenBank/DDBJ whole genome shotgun (WGS) entry which is preliminary data.</text>
</comment>
<dbReference type="Proteomes" id="UP000054715">
    <property type="component" value="Unassembled WGS sequence"/>
</dbReference>
<dbReference type="RefSeq" id="WP_058449854.1">
    <property type="nucleotide sequence ID" value="NZ_CAAAJF010000002.1"/>
</dbReference>
<proteinExistence type="predicted"/>
<dbReference type="PATRIC" id="fig|455.5.peg.2061"/>
<evidence type="ECO:0000313" key="3">
    <source>
        <dbReference type="Proteomes" id="UP000054715"/>
    </source>
</evidence>
<sequence>MKNNTLKGLLDDLDVIVTSIDGNPSSPNKGVAHQLYDRLTQRLNEIGSPPFPDTQTEEEEAETDIIVLTALKEAYTQAKGVGAHSLFRHIKVEKLGLEPGSNLKAGIASLTQKYFGREEEKIKNTTKFLNQLIQEKQSEEGWISPKGLK</sequence>
<gene>
    <name evidence="2" type="ORF">A8135_07385</name>
    <name evidence="1" type="ORF">Ljam_1957</name>
</gene>
<reference evidence="2 4" key="2">
    <citation type="submission" date="2016-05" db="EMBL/GenBank/DDBJ databases">
        <authorList>
            <person name="Prochazka B."/>
            <person name="Indra A."/>
            <person name="Hasenberger P."/>
            <person name="Blaschitz M."/>
            <person name="Wagner L."/>
            <person name="Wewalka G."/>
            <person name="Sorschag S."/>
            <person name="Schmid D."/>
            <person name="Ruppitsch W."/>
        </authorList>
    </citation>
    <scope>NUCLEOTIDE SEQUENCE [LARGE SCALE GENOMIC DNA]</scope>
    <source>
        <strain evidence="2 4">974010_12</strain>
    </source>
</reference>
<evidence type="ECO:0000313" key="2">
    <source>
        <dbReference type="EMBL" id="OCH99495.1"/>
    </source>
</evidence>